<evidence type="ECO:0000256" key="2">
    <source>
        <dbReference type="ARBA" id="ARBA00022692"/>
    </source>
</evidence>
<proteinExistence type="predicted"/>
<feature type="transmembrane region" description="Helical" evidence="6">
    <location>
        <begin position="245"/>
        <end position="266"/>
    </location>
</feature>
<comment type="subcellular location">
    <subcellularLocation>
        <location evidence="1">Membrane</location>
        <topology evidence="1">Multi-pass membrane protein</topology>
    </subcellularLocation>
</comment>
<dbReference type="OrthoDB" id="1728340at2759"/>
<keyword evidence="3 6" id="KW-1133">Transmembrane helix</keyword>
<feature type="transmembrane region" description="Helical" evidence="6">
    <location>
        <begin position="173"/>
        <end position="192"/>
    </location>
</feature>
<feature type="transmembrane region" description="Helical" evidence="6">
    <location>
        <begin position="204"/>
        <end position="225"/>
    </location>
</feature>
<dbReference type="GO" id="GO:0016020">
    <property type="term" value="C:membrane"/>
    <property type="evidence" value="ECO:0007669"/>
    <property type="project" value="UniProtKB-SubCell"/>
</dbReference>
<feature type="transmembrane region" description="Helical" evidence="6">
    <location>
        <begin position="144"/>
        <end position="161"/>
    </location>
</feature>
<dbReference type="PANTHER" id="PTHR32322">
    <property type="entry name" value="INNER MEMBRANE TRANSPORTER"/>
    <property type="match status" value="1"/>
</dbReference>
<evidence type="ECO:0000256" key="6">
    <source>
        <dbReference type="SAM" id="Phobius"/>
    </source>
</evidence>
<dbReference type="AlphaFoldDB" id="A0A8J6AQH3"/>
<feature type="domain" description="EamA" evidence="7">
    <location>
        <begin position="32"/>
        <end position="161"/>
    </location>
</feature>
<evidence type="ECO:0000256" key="4">
    <source>
        <dbReference type="ARBA" id="ARBA00023136"/>
    </source>
</evidence>
<dbReference type="EMBL" id="JAHDYR010000053">
    <property type="protein sequence ID" value="KAG9391411.1"/>
    <property type="molecule type" value="Genomic_DNA"/>
</dbReference>
<feature type="transmembrane region" description="Helical" evidence="6">
    <location>
        <begin position="21"/>
        <end position="42"/>
    </location>
</feature>
<keyword evidence="4 6" id="KW-0472">Membrane</keyword>
<evidence type="ECO:0000313" key="9">
    <source>
        <dbReference type="Proteomes" id="UP000717585"/>
    </source>
</evidence>
<feature type="transmembrane region" description="Helical" evidence="6">
    <location>
        <begin position="301"/>
        <end position="318"/>
    </location>
</feature>
<dbReference type="PANTHER" id="PTHR32322:SF2">
    <property type="entry name" value="EAMA DOMAIN-CONTAINING PROTEIN"/>
    <property type="match status" value="1"/>
</dbReference>
<dbReference type="SUPFAM" id="SSF103481">
    <property type="entry name" value="Multidrug resistance efflux transporter EmrE"/>
    <property type="match status" value="2"/>
</dbReference>
<organism evidence="8 9">
    <name type="scientific">Carpediemonas membranifera</name>
    <dbReference type="NCBI Taxonomy" id="201153"/>
    <lineage>
        <taxon>Eukaryota</taxon>
        <taxon>Metamonada</taxon>
        <taxon>Carpediemonas-like organisms</taxon>
        <taxon>Carpediemonas</taxon>
    </lineage>
</organism>
<feature type="transmembrane region" description="Helical" evidence="6">
    <location>
        <begin position="273"/>
        <end position="295"/>
    </location>
</feature>
<dbReference type="InterPro" id="IPR050638">
    <property type="entry name" value="AA-Vitamin_Transporters"/>
</dbReference>
<dbReference type="InterPro" id="IPR000620">
    <property type="entry name" value="EamA_dom"/>
</dbReference>
<feature type="region of interest" description="Disordered" evidence="5">
    <location>
        <begin position="327"/>
        <end position="372"/>
    </location>
</feature>
<evidence type="ECO:0000259" key="7">
    <source>
        <dbReference type="Pfam" id="PF00892"/>
    </source>
</evidence>
<feature type="transmembrane region" description="Helical" evidence="6">
    <location>
        <begin position="54"/>
        <end position="76"/>
    </location>
</feature>
<feature type="transmembrane region" description="Helical" evidence="6">
    <location>
        <begin position="119"/>
        <end position="137"/>
    </location>
</feature>
<protein>
    <submittedName>
        <fullName evidence="8">EamA-like transporter family</fullName>
    </submittedName>
</protein>
<name>A0A8J6AQH3_9EUKA</name>
<feature type="compositionally biased region" description="Basic and acidic residues" evidence="5">
    <location>
        <begin position="347"/>
        <end position="365"/>
    </location>
</feature>
<dbReference type="Proteomes" id="UP000717585">
    <property type="component" value="Unassembled WGS sequence"/>
</dbReference>
<evidence type="ECO:0000256" key="1">
    <source>
        <dbReference type="ARBA" id="ARBA00004141"/>
    </source>
</evidence>
<dbReference type="Pfam" id="PF00892">
    <property type="entry name" value="EamA"/>
    <property type="match status" value="1"/>
</dbReference>
<reference evidence="8" key="1">
    <citation type="submission" date="2021-05" db="EMBL/GenBank/DDBJ databases">
        <title>A free-living protist that lacks canonical eukaryotic 1 DNA replication and segregation systems.</title>
        <authorList>
            <person name="Salas-Leiva D.E."/>
            <person name="Tromer E.C."/>
            <person name="Curtis B.A."/>
            <person name="Jerlstrom-Hultqvist J."/>
            <person name="Kolisko M."/>
            <person name="Yi Z."/>
            <person name="Salas-Leiva J.S."/>
            <person name="Gallot-Lavallee L."/>
            <person name="Kops G.J.P.L."/>
            <person name="Archibald J.M."/>
            <person name="Simpson A.G.B."/>
            <person name="Roger A.J."/>
        </authorList>
    </citation>
    <scope>NUCLEOTIDE SEQUENCE</scope>
    <source>
        <strain evidence="8">BICM</strain>
    </source>
</reference>
<comment type="caution">
    <text evidence="8">The sequence shown here is derived from an EMBL/GenBank/DDBJ whole genome shotgun (WGS) entry which is preliminary data.</text>
</comment>
<sequence length="396" mass="43006">MDTQDPSTPVHYNDSKRRNNVKFITTFIISSLSKVLIGFLFVATKYCLPYFDPLLFSALRLTMASVLLFPFLVPHIRKLVATTKSHPHALLLYPLYALCTATSPVFINYAAQYTTVSNIGILTSLMPAYSFVLSVCLGHEKLTLVSITAVLVAMVAALGIVDMSTISVNLSDSVGIILMVAQGVFGAVFNELTKEFVSMGFDSVSISVVSFIGAGALTWSCWLILAPFHGLYTFTPNLLDTSLRAWVSLLYAGVFGTAVVWLVVAWSARQLSAVAISTQMLIVPPVSSILGTLFFDDPTGVGTVLNMFEVLLGLLLLATRKPRTKTAPAVEEAQETLETDSPILEVKSTRGDSDSDSELESKTPEDISLSAIPSSFDSYPILEFPEHQDLELPSDP</sequence>
<feature type="transmembrane region" description="Helical" evidence="6">
    <location>
        <begin position="88"/>
        <end position="107"/>
    </location>
</feature>
<accession>A0A8J6AQH3</accession>
<evidence type="ECO:0000256" key="5">
    <source>
        <dbReference type="SAM" id="MobiDB-lite"/>
    </source>
</evidence>
<evidence type="ECO:0000313" key="8">
    <source>
        <dbReference type="EMBL" id="KAG9391411.1"/>
    </source>
</evidence>
<keyword evidence="9" id="KW-1185">Reference proteome</keyword>
<gene>
    <name evidence="8" type="ORF">J8273_6171</name>
</gene>
<evidence type="ECO:0000256" key="3">
    <source>
        <dbReference type="ARBA" id="ARBA00022989"/>
    </source>
</evidence>
<dbReference type="InterPro" id="IPR037185">
    <property type="entry name" value="EmrE-like"/>
</dbReference>
<keyword evidence="2 6" id="KW-0812">Transmembrane</keyword>